<dbReference type="EMBL" id="QZEY01000006">
    <property type="protein sequence ID" value="RJL31737.1"/>
    <property type="molecule type" value="Genomic_DNA"/>
</dbReference>
<dbReference type="PANTHER" id="PTHR35526:SF3">
    <property type="entry name" value="ANTI-SIGMA-F FACTOR RSBW"/>
    <property type="match status" value="1"/>
</dbReference>
<sequence length="141" mass="14947">MPQVQHPRRPDGHGRLLLEAVFTLGDLVLVRGFVSEQAARAGLTGLRLKDFVLAVHELMANAILHGGGGGRVSLRRHDGRLLCTVSDQGPGLGDRTLPSEQPGLDSSRGGRGLWLVRQIGDEVDVTTGPAGTSITISMVLI</sequence>
<name>A0A3A4B132_9ACTN</name>
<dbReference type="GO" id="GO:0005524">
    <property type="term" value="F:ATP binding"/>
    <property type="evidence" value="ECO:0007669"/>
    <property type="project" value="UniProtKB-KW"/>
</dbReference>
<proteinExistence type="predicted"/>
<accession>A0A3A4B132</accession>
<keyword evidence="1" id="KW-0808">Transferase</keyword>
<keyword evidence="4" id="KW-1185">Reference proteome</keyword>
<dbReference type="SUPFAM" id="SSF55874">
    <property type="entry name" value="ATPase domain of HSP90 chaperone/DNA topoisomerase II/histidine kinase"/>
    <property type="match status" value="1"/>
</dbReference>
<reference evidence="3 4" key="1">
    <citation type="submission" date="2018-09" db="EMBL/GenBank/DDBJ databases">
        <title>YIM 75507 draft genome.</title>
        <authorList>
            <person name="Tang S."/>
            <person name="Feng Y."/>
        </authorList>
    </citation>
    <scope>NUCLEOTIDE SEQUENCE [LARGE SCALE GENOMIC DNA]</scope>
    <source>
        <strain evidence="3 4">YIM 75507</strain>
    </source>
</reference>
<dbReference type="OrthoDB" id="4350801at2"/>
<evidence type="ECO:0000313" key="3">
    <source>
        <dbReference type="EMBL" id="RJL31737.1"/>
    </source>
</evidence>
<dbReference type="Pfam" id="PF13581">
    <property type="entry name" value="HATPase_c_2"/>
    <property type="match status" value="1"/>
</dbReference>
<dbReference type="PANTHER" id="PTHR35526">
    <property type="entry name" value="ANTI-SIGMA-F FACTOR RSBW-RELATED"/>
    <property type="match status" value="1"/>
</dbReference>
<dbReference type="Gene3D" id="3.30.565.10">
    <property type="entry name" value="Histidine kinase-like ATPase, C-terminal domain"/>
    <property type="match status" value="1"/>
</dbReference>
<dbReference type="InterPro" id="IPR036890">
    <property type="entry name" value="HATPase_C_sf"/>
</dbReference>
<evidence type="ECO:0000259" key="2">
    <source>
        <dbReference type="Pfam" id="PF13581"/>
    </source>
</evidence>
<comment type="caution">
    <text evidence="3">The sequence shown here is derived from an EMBL/GenBank/DDBJ whole genome shotgun (WGS) entry which is preliminary data.</text>
</comment>
<feature type="domain" description="Histidine kinase/HSP90-like ATPase" evidence="2">
    <location>
        <begin position="24"/>
        <end position="137"/>
    </location>
</feature>
<keyword evidence="1" id="KW-0723">Serine/threonine-protein kinase</keyword>
<dbReference type="InterPro" id="IPR003594">
    <property type="entry name" value="HATPase_dom"/>
</dbReference>
<dbReference type="InterPro" id="IPR050267">
    <property type="entry name" value="Anti-sigma-factor_SerPK"/>
</dbReference>
<organism evidence="3 4">
    <name type="scientific">Bailinhaonella thermotolerans</name>
    <dbReference type="NCBI Taxonomy" id="1070861"/>
    <lineage>
        <taxon>Bacteria</taxon>
        <taxon>Bacillati</taxon>
        <taxon>Actinomycetota</taxon>
        <taxon>Actinomycetes</taxon>
        <taxon>Streptosporangiales</taxon>
        <taxon>Streptosporangiaceae</taxon>
        <taxon>Bailinhaonella</taxon>
    </lineage>
</organism>
<dbReference type="CDD" id="cd16936">
    <property type="entry name" value="HATPase_RsbW-like"/>
    <property type="match status" value="1"/>
</dbReference>
<keyword evidence="3" id="KW-0547">Nucleotide-binding</keyword>
<dbReference type="GO" id="GO:0004674">
    <property type="term" value="F:protein serine/threonine kinase activity"/>
    <property type="evidence" value="ECO:0007669"/>
    <property type="project" value="UniProtKB-KW"/>
</dbReference>
<keyword evidence="1" id="KW-0418">Kinase</keyword>
<dbReference type="AlphaFoldDB" id="A0A3A4B132"/>
<keyword evidence="3" id="KW-0067">ATP-binding</keyword>
<evidence type="ECO:0000256" key="1">
    <source>
        <dbReference type="ARBA" id="ARBA00022527"/>
    </source>
</evidence>
<evidence type="ECO:0000313" key="4">
    <source>
        <dbReference type="Proteomes" id="UP000265768"/>
    </source>
</evidence>
<protein>
    <submittedName>
        <fullName evidence="3">ATP-binding protein</fullName>
    </submittedName>
</protein>
<gene>
    <name evidence="3" type="ORF">D5H75_18735</name>
</gene>
<dbReference type="Proteomes" id="UP000265768">
    <property type="component" value="Unassembled WGS sequence"/>
</dbReference>